<dbReference type="Gene3D" id="2.60.40.10">
    <property type="entry name" value="Immunoglobulins"/>
    <property type="match status" value="1"/>
</dbReference>
<dbReference type="SUPFAM" id="SSF49785">
    <property type="entry name" value="Galactose-binding domain-like"/>
    <property type="match status" value="1"/>
</dbReference>
<dbReference type="PANTHER" id="PTHR46323">
    <property type="entry name" value="BETA-GALACTOSIDASE"/>
    <property type="match status" value="1"/>
</dbReference>
<accession>A0A7Y9FPN1</accession>
<dbReference type="InterPro" id="IPR006101">
    <property type="entry name" value="Glyco_hydro_2"/>
</dbReference>
<feature type="region of interest" description="Disordered" evidence="6">
    <location>
        <begin position="416"/>
        <end position="442"/>
    </location>
</feature>
<evidence type="ECO:0000256" key="3">
    <source>
        <dbReference type="ARBA" id="ARBA00012756"/>
    </source>
</evidence>
<evidence type="ECO:0000256" key="2">
    <source>
        <dbReference type="ARBA" id="ARBA00007401"/>
    </source>
</evidence>
<dbReference type="InterPro" id="IPR008979">
    <property type="entry name" value="Galactose-bd-like_sf"/>
</dbReference>
<evidence type="ECO:0000259" key="8">
    <source>
        <dbReference type="Pfam" id="PF02836"/>
    </source>
</evidence>
<dbReference type="Gene3D" id="2.60.120.260">
    <property type="entry name" value="Galactose-binding domain-like"/>
    <property type="match status" value="1"/>
</dbReference>
<gene>
    <name evidence="9" type="ORF">HD841_002941</name>
</gene>
<keyword evidence="10" id="KW-1185">Reference proteome</keyword>
<proteinExistence type="inferred from homology"/>
<keyword evidence="5" id="KW-0326">Glycosidase</keyword>
<feature type="domain" description="Glycoside hydrolase family 2 immunoglobulin-like beta-sandwich" evidence="7">
    <location>
        <begin position="64"/>
        <end position="169"/>
    </location>
</feature>
<comment type="catalytic activity">
    <reaction evidence="1">
        <text>Hydrolysis of terminal non-reducing beta-D-galactose residues in beta-D-galactosides.</text>
        <dbReference type="EC" id="3.2.1.23"/>
    </reaction>
</comment>
<dbReference type="SUPFAM" id="SSF49303">
    <property type="entry name" value="beta-Galactosidase/glucuronidase domain"/>
    <property type="match status" value="1"/>
</dbReference>
<dbReference type="Proteomes" id="UP000517753">
    <property type="component" value="Unassembled WGS sequence"/>
</dbReference>
<evidence type="ECO:0000259" key="7">
    <source>
        <dbReference type="Pfam" id="PF00703"/>
    </source>
</evidence>
<organism evidence="9 10">
    <name type="scientific">Sphingomonas melonis</name>
    <dbReference type="NCBI Taxonomy" id="152682"/>
    <lineage>
        <taxon>Bacteria</taxon>
        <taxon>Pseudomonadati</taxon>
        <taxon>Pseudomonadota</taxon>
        <taxon>Alphaproteobacteria</taxon>
        <taxon>Sphingomonadales</taxon>
        <taxon>Sphingomonadaceae</taxon>
        <taxon>Sphingomonas</taxon>
    </lineage>
</organism>
<dbReference type="AlphaFoldDB" id="A0A7Y9FPN1"/>
<comment type="similarity">
    <text evidence="2">Belongs to the glycosyl hydrolase 2 family.</text>
</comment>
<dbReference type="Pfam" id="PF02836">
    <property type="entry name" value="Glyco_hydro_2_C"/>
    <property type="match status" value="1"/>
</dbReference>
<evidence type="ECO:0000313" key="10">
    <source>
        <dbReference type="Proteomes" id="UP000517753"/>
    </source>
</evidence>
<evidence type="ECO:0000256" key="6">
    <source>
        <dbReference type="SAM" id="MobiDB-lite"/>
    </source>
</evidence>
<dbReference type="PRINTS" id="PR00132">
    <property type="entry name" value="GLHYDRLASE2"/>
</dbReference>
<dbReference type="GO" id="GO:0004565">
    <property type="term" value="F:beta-galactosidase activity"/>
    <property type="evidence" value="ECO:0007669"/>
    <property type="project" value="UniProtKB-EC"/>
</dbReference>
<dbReference type="InterPro" id="IPR036156">
    <property type="entry name" value="Beta-gal/glucu_dom_sf"/>
</dbReference>
<keyword evidence="4" id="KW-0378">Hydrolase</keyword>
<dbReference type="InterPro" id="IPR050347">
    <property type="entry name" value="Bact_Beta-galactosidase"/>
</dbReference>
<dbReference type="GO" id="GO:0005990">
    <property type="term" value="P:lactose catabolic process"/>
    <property type="evidence" value="ECO:0007669"/>
    <property type="project" value="TreeGrafter"/>
</dbReference>
<sequence>MNGEAVGDATDAALPSEFDVTRHLKPGRNVIAIEVRRPAESDQAVGLCLAGIEREVFLMAAPKTRIRDIFVHAGLSGDRRAGRLAIDVAVTPGGATEARYLLLDEDRAVLAGRAAVPPGRAERIVTLHGRLAGVRPWAAETPTLYFLLVELYDRRGRIIQSSYQRIGFRTVTFTGGVVRVNGRPVAIRGAAPYGIDRRTAEPASHDRMERAMRALRQAGITTLRTAHRPADPYLYELADRYGLYVIDEPSHLDAAGGASSKDRRSKGLVDQAKQHAAVRRVIDLIERDKNHPSVIAWSRAGETGVPAAARAAVRRDPGRPMLRGGVDLPPEREPESHSAKFLPRQGEVACRRHDGGGGHATEDVAYLPLRHALWARHLPLAGEEFSSKLLSRSSPAPRHIPTGRCRCERSSLWTMTSRSPSDQNWAGRHSPDGLSGDPPHRRTGTITAYRFWRADARAMSAGSARLAGCTISKLGSTAGSMLRCRSFSSQMTIPP</sequence>
<feature type="region of interest" description="Disordered" evidence="6">
    <location>
        <begin position="317"/>
        <end position="342"/>
    </location>
</feature>
<comment type="caution">
    <text evidence="9">The sequence shown here is derived from an EMBL/GenBank/DDBJ whole genome shotgun (WGS) entry which is preliminary data.</text>
</comment>
<dbReference type="InterPro" id="IPR017853">
    <property type="entry name" value="GH"/>
</dbReference>
<dbReference type="PANTHER" id="PTHR46323:SF2">
    <property type="entry name" value="BETA-GALACTOSIDASE"/>
    <property type="match status" value="1"/>
</dbReference>
<dbReference type="InterPro" id="IPR006103">
    <property type="entry name" value="Glyco_hydro_2_cat"/>
</dbReference>
<dbReference type="Pfam" id="PF00703">
    <property type="entry name" value="Glyco_hydro_2"/>
    <property type="match status" value="1"/>
</dbReference>
<dbReference type="InterPro" id="IPR006102">
    <property type="entry name" value="Ig-like_GH2"/>
</dbReference>
<evidence type="ECO:0000256" key="5">
    <source>
        <dbReference type="ARBA" id="ARBA00023295"/>
    </source>
</evidence>
<reference evidence="9 10" key="1">
    <citation type="submission" date="2020-08" db="EMBL/GenBank/DDBJ databases">
        <title>The Agave Microbiome: Exploring the role of microbial communities in plant adaptations to desert environments.</title>
        <authorList>
            <person name="Partida-Martinez L.P."/>
        </authorList>
    </citation>
    <scope>NUCLEOTIDE SEQUENCE [LARGE SCALE GENOMIC DNA]</scope>
    <source>
        <strain evidence="9 10">AS2.3</strain>
    </source>
</reference>
<dbReference type="SUPFAM" id="SSF51445">
    <property type="entry name" value="(Trans)glycosidases"/>
    <property type="match status" value="1"/>
</dbReference>
<feature type="compositionally biased region" description="Basic and acidic residues" evidence="6">
    <location>
        <begin position="329"/>
        <end position="338"/>
    </location>
</feature>
<name>A0A7Y9FPN1_9SPHN</name>
<evidence type="ECO:0000256" key="1">
    <source>
        <dbReference type="ARBA" id="ARBA00001412"/>
    </source>
</evidence>
<dbReference type="EMBL" id="JACCBY010000004">
    <property type="protein sequence ID" value="NYD91134.1"/>
    <property type="molecule type" value="Genomic_DNA"/>
</dbReference>
<dbReference type="InterPro" id="IPR013783">
    <property type="entry name" value="Ig-like_fold"/>
</dbReference>
<evidence type="ECO:0000313" key="9">
    <source>
        <dbReference type="EMBL" id="NYD91134.1"/>
    </source>
</evidence>
<feature type="domain" description="Glycoside hydrolase family 2 catalytic" evidence="8">
    <location>
        <begin position="173"/>
        <end position="307"/>
    </location>
</feature>
<dbReference type="GO" id="GO:0009341">
    <property type="term" value="C:beta-galactosidase complex"/>
    <property type="evidence" value="ECO:0007669"/>
    <property type="project" value="TreeGrafter"/>
</dbReference>
<evidence type="ECO:0000256" key="4">
    <source>
        <dbReference type="ARBA" id="ARBA00022801"/>
    </source>
</evidence>
<protein>
    <recommendedName>
        <fullName evidence="3">beta-galactosidase</fullName>
        <ecNumber evidence="3">3.2.1.23</ecNumber>
    </recommendedName>
</protein>
<dbReference type="Gene3D" id="3.20.20.80">
    <property type="entry name" value="Glycosidases"/>
    <property type="match status" value="1"/>
</dbReference>
<dbReference type="EC" id="3.2.1.23" evidence="3"/>